<comment type="caution">
    <text evidence="2">The sequence shown here is derived from an EMBL/GenBank/DDBJ whole genome shotgun (WGS) entry which is preliminary data.</text>
</comment>
<reference evidence="2 3" key="1">
    <citation type="submission" date="2018-06" db="EMBL/GenBank/DDBJ databases">
        <title>Pseudomonas diversity within urban Lake Michigan freshwaters.</title>
        <authorList>
            <person name="Batrich M."/>
            <person name="Hatzopoulos T."/>
            <person name="Putonti C."/>
        </authorList>
    </citation>
    <scope>NUCLEOTIDE SEQUENCE [LARGE SCALE GENOMIC DNA]</scope>
    <source>
        <strain evidence="2 3">MB-090624</strain>
    </source>
</reference>
<protein>
    <recommendedName>
        <fullName evidence="4">Fap</fullName>
    </recommendedName>
</protein>
<dbReference type="Proteomes" id="UP000248188">
    <property type="component" value="Unassembled WGS sequence"/>
</dbReference>
<dbReference type="RefSeq" id="WP_102879253.1">
    <property type="nucleotide sequence ID" value="NZ_CP063455.1"/>
</dbReference>
<feature type="chain" id="PRO_5040401686" description="Fap" evidence="1">
    <location>
        <begin position="29"/>
        <end position="150"/>
    </location>
</feature>
<sequence>MGTLNKSFTRLLLIGCAVSAVSSLPVLAAGNGEIIIQRTLQAQPLGRAPLQKDPNPVSVNTNPSTLVNQMTGNEMTDGDFAGIRTGALIRGTVLSGNSGVPGMNVLSNSNSHGLPGMAVGHGGGAGASISGSINRSINTGMAPLKNIGGQ</sequence>
<dbReference type="AlphaFoldDB" id="A0A9Q6IC25"/>
<gene>
    <name evidence="2" type="ORF">DMX08_25135</name>
</gene>
<dbReference type="OrthoDB" id="7024471at2"/>
<feature type="signal peptide" evidence="1">
    <location>
        <begin position="1"/>
        <end position="28"/>
    </location>
</feature>
<evidence type="ECO:0000313" key="3">
    <source>
        <dbReference type="Proteomes" id="UP000248188"/>
    </source>
</evidence>
<accession>A0A9Q6IC25</accession>
<evidence type="ECO:0000313" key="2">
    <source>
        <dbReference type="EMBL" id="PYC31247.1"/>
    </source>
</evidence>
<name>A0A9Q6IC25_9PSED</name>
<proteinExistence type="predicted"/>
<evidence type="ECO:0000256" key="1">
    <source>
        <dbReference type="SAM" id="SignalP"/>
    </source>
</evidence>
<dbReference type="EMBL" id="QJRN01000018">
    <property type="protein sequence ID" value="PYC31247.1"/>
    <property type="molecule type" value="Genomic_DNA"/>
</dbReference>
<evidence type="ECO:0008006" key="4">
    <source>
        <dbReference type="Google" id="ProtNLM"/>
    </source>
</evidence>
<organism evidence="2 3">
    <name type="scientific">Pseudomonas protegens</name>
    <dbReference type="NCBI Taxonomy" id="380021"/>
    <lineage>
        <taxon>Bacteria</taxon>
        <taxon>Pseudomonadati</taxon>
        <taxon>Pseudomonadota</taxon>
        <taxon>Gammaproteobacteria</taxon>
        <taxon>Pseudomonadales</taxon>
        <taxon>Pseudomonadaceae</taxon>
        <taxon>Pseudomonas</taxon>
    </lineage>
</organism>
<keyword evidence="1" id="KW-0732">Signal</keyword>